<evidence type="ECO:0000313" key="2">
    <source>
        <dbReference type="EMBL" id="GAA2092401.1"/>
    </source>
</evidence>
<keyword evidence="3" id="KW-1185">Reference proteome</keyword>
<keyword evidence="1" id="KW-0472">Membrane</keyword>
<evidence type="ECO:0000256" key="1">
    <source>
        <dbReference type="SAM" id="Phobius"/>
    </source>
</evidence>
<keyword evidence="1" id="KW-0812">Transmembrane</keyword>
<gene>
    <name evidence="2" type="ORF">GCM10009823_10120</name>
</gene>
<evidence type="ECO:0000313" key="3">
    <source>
        <dbReference type="Proteomes" id="UP001500984"/>
    </source>
</evidence>
<keyword evidence="1" id="KW-1133">Transmembrane helix</keyword>
<dbReference type="EMBL" id="BAAAPZ010000003">
    <property type="protein sequence ID" value="GAA2092401.1"/>
    <property type="molecule type" value="Genomic_DNA"/>
</dbReference>
<accession>A0ABN2WHE6</accession>
<proteinExistence type="predicted"/>
<name>A0ABN2WHE6_9MICO</name>
<feature type="transmembrane region" description="Helical" evidence="1">
    <location>
        <begin position="54"/>
        <end position="78"/>
    </location>
</feature>
<reference evidence="2 3" key="1">
    <citation type="journal article" date="2019" name="Int. J. Syst. Evol. Microbiol.">
        <title>The Global Catalogue of Microorganisms (GCM) 10K type strain sequencing project: providing services to taxonomists for standard genome sequencing and annotation.</title>
        <authorList>
            <consortium name="The Broad Institute Genomics Platform"/>
            <consortium name="The Broad Institute Genome Sequencing Center for Infectious Disease"/>
            <person name="Wu L."/>
            <person name="Ma J."/>
        </authorList>
    </citation>
    <scope>NUCLEOTIDE SEQUENCE [LARGE SCALE GENOMIC DNA]</scope>
    <source>
        <strain evidence="2 3">JCM 15900</strain>
    </source>
</reference>
<feature type="transmembrane region" description="Helical" evidence="1">
    <location>
        <begin position="20"/>
        <end position="42"/>
    </location>
</feature>
<dbReference type="Proteomes" id="UP001500984">
    <property type="component" value="Unassembled WGS sequence"/>
</dbReference>
<sequence>MLIAVKGNEAELANPILPPLYDVAFVVIPILMLVITITAIILTVRSPLTSLEKALLVALTVLVPLLGGVASLVVTIALSRRAAQAEKRGAVV</sequence>
<comment type="caution">
    <text evidence="2">The sequence shown here is derived from an EMBL/GenBank/DDBJ whole genome shotgun (WGS) entry which is preliminary data.</text>
</comment>
<protein>
    <submittedName>
        <fullName evidence="2">Uncharacterized protein</fullName>
    </submittedName>
</protein>
<dbReference type="RefSeq" id="WP_344335820.1">
    <property type="nucleotide sequence ID" value="NZ_BAAAPZ010000003.1"/>
</dbReference>
<organism evidence="2 3">
    <name type="scientific">Brevibacterium salitolerans</name>
    <dbReference type="NCBI Taxonomy" id="1403566"/>
    <lineage>
        <taxon>Bacteria</taxon>
        <taxon>Bacillati</taxon>
        <taxon>Actinomycetota</taxon>
        <taxon>Actinomycetes</taxon>
        <taxon>Micrococcales</taxon>
        <taxon>Brevibacteriaceae</taxon>
        <taxon>Brevibacterium</taxon>
    </lineage>
</organism>